<gene>
    <name evidence="15" type="ORF">WJX72_002195</name>
</gene>
<dbReference type="GO" id="GO:0005778">
    <property type="term" value="C:peroxisomal membrane"/>
    <property type="evidence" value="ECO:0007669"/>
    <property type="project" value="UniProtKB-SubCell"/>
</dbReference>
<comment type="caution">
    <text evidence="15">The sequence shown here is derived from an EMBL/GenBank/DDBJ whole genome shotgun (WGS) entry which is preliminary data.</text>
</comment>
<dbReference type="Gene3D" id="1.10.10.10">
    <property type="entry name" value="Winged helix-like DNA-binding domain superfamily/Winged helix DNA-binding domain"/>
    <property type="match status" value="1"/>
</dbReference>
<proteinExistence type="inferred from homology"/>
<evidence type="ECO:0000256" key="1">
    <source>
        <dbReference type="ARBA" id="ARBA00005443"/>
    </source>
</evidence>
<evidence type="ECO:0000256" key="6">
    <source>
        <dbReference type="ARBA" id="ARBA00023140"/>
    </source>
</evidence>
<organism evidence="15 16">
    <name type="scientific">[Myrmecia] bisecta</name>
    <dbReference type="NCBI Taxonomy" id="41462"/>
    <lineage>
        <taxon>Eukaryota</taxon>
        <taxon>Viridiplantae</taxon>
        <taxon>Chlorophyta</taxon>
        <taxon>core chlorophytes</taxon>
        <taxon>Trebouxiophyceae</taxon>
        <taxon>Trebouxiales</taxon>
        <taxon>Trebouxiaceae</taxon>
        <taxon>Myrmecia</taxon>
    </lineage>
</organism>
<feature type="coiled-coil region" evidence="11">
    <location>
        <begin position="130"/>
        <end position="157"/>
    </location>
</feature>
<accession>A0AAW1PCU9</accession>
<feature type="compositionally biased region" description="Pro residues" evidence="12">
    <location>
        <begin position="300"/>
        <end position="314"/>
    </location>
</feature>
<dbReference type="GO" id="GO:0005102">
    <property type="term" value="F:signaling receptor binding"/>
    <property type="evidence" value="ECO:0007669"/>
    <property type="project" value="TreeGrafter"/>
</dbReference>
<evidence type="ECO:0000256" key="9">
    <source>
        <dbReference type="ARBA" id="ARBA00046271"/>
    </source>
</evidence>
<evidence type="ECO:0000256" key="10">
    <source>
        <dbReference type="RuleBase" id="RU367032"/>
    </source>
</evidence>
<evidence type="ECO:0000313" key="15">
    <source>
        <dbReference type="EMBL" id="KAK9806120.1"/>
    </source>
</evidence>
<dbReference type="PANTHER" id="PTHR23058">
    <property type="entry name" value="PEROXISOMAL MEMBRANE PROTEIN PEX14"/>
    <property type="match status" value="1"/>
</dbReference>
<sequence length="454" mass="47202">MDPASQGSFTIPDLSNADLPTPAVGLREDQVQNAVAFLSHPKVRGSSEDSKRSFLERKGLTEDEIAEGLRRPAPQPVRWTQVLLGASVLAAGAYGLKQLCYPTVQRWYENWAAGRKPPAAIEPSEATKVAEAMQAQNAELRETVQSLQAMVKMLEKAKQPATPDSGLSVSELRQELRSFATTLGEFTSAPHSGTAIDKKDIDELKTLMLSVASQSPSQPTEVVAQGVPVASQPGSIRAASAQPAANGIARSLAFTASPGASPATLTPNPTAASPLWQTNPTSSPAWTSNPLGSTQSPAPFSVPPVGQPEPPPHPASYMEVLEMLEKGQTPPGIRTDINDQPPNPAQAPTDSRLQPRPKPWERAAAAKPLTPFTQALAPSATDFPAFPASGATASNGVTITEVTDEAGGSGGSSSAAPAWKPPAVPQPSVKLGRAKSSASVSASSEAGSATASER</sequence>
<dbReference type="GO" id="GO:1990429">
    <property type="term" value="C:peroxisomal importomer complex"/>
    <property type="evidence" value="ECO:0007669"/>
    <property type="project" value="TreeGrafter"/>
</dbReference>
<feature type="compositionally biased region" description="Low complexity" evidence="12">
    <location>
        <begin position="434"/>
        <end position="454"/>
    </location>
</feature>
<comment type="subcellular location">
    <subcellularLocation>
        <location evidence="9 10">Peroxisome membrane</location>
    </subcellularLocation>
</comment>
<dbReference type="PANTHER" id="PTHR23058:SF0">
    <property type="entry name" value="PEROXISOMAL MEMBRANE PROTEIN PEX14"/>
    <property type="match status" value="1"/>
</dbReference>
<keyword evidence="2 10" id="KW-0813">Transport</keyword>
<dbReference type="Pfam" id="PF04695">
    <property type="entry name" value="Pex14_N"/>
    <property type="match status" value="1"/>
</dbReference>
<evidence type="ECO:0000259" key="14">
    <source>
        <dbReference type="Pfam" id="PF17733"/>
    </source>
</evidence>
<evidence type="ECO:0000256" key="11">
    <source>
        <dbReference type="SAM" id="Coils"/>
    </source>
</evidence>
<feature type="domain" description="Peroxisome membrane anchor protein Pex14p N-terminal" evidence="13">
    <location>
        <begin position="27"/>
        <end position="70"/>
    </location>
</feature>
<evidence type="ECO:0000256" key="4">
    <source>
        <dbReference type="ARBA" id="ARBA00023010"/>
    </source>
</evidence>
<dbReference type="GO" id="GO:0016560">
    <property type="term" value="P:protein import into peroxisome matrix, docking"/>
    <property type="evidence" value="ECO:0007669"/>
    <property type="project" value="UniProtKB-UniRule"/>
</dbReference>
<keyword evidence="4" id="KW-0811">Translocation</keyword>
<keyword evidence="5 10" id="KW-0472">Membrane</keyword>
<feature type="compositionally biased region" description="Polar residues" evidence="12">
    <location>
        <begin position="263"/>
        <end position="298"/>
    </location>
</feature>
<dbReference type="InterPro" id="IPR006785">
    <property type="entry name" value="Pex14_N"/>
</dbReference>
<evidence type="ECO:0000256" key="3">
    <source>
        <dbReference type="ARBA" id="ARBA00022927"/>
    </source>
</evidence>
<keyword evidence="16" id="KW-1185">Reference proteome</keyword>
<evidence type="ECO:0000259" key="13">
    <source>
        <dbReference type="Pfam" id="PF04695"/>
    </source>
</evidence>
<dbReference type="InterPro" id="IPR040554">
    <property type="entry name" value="KPWE_PEX14_dom"/>
</dbReference>
<dbReference type="Pfam" id="PF17733">
    <property type="entry name" value="KPWE_dom"/>
    <property type="match status" value="1"/>
</dbReference>
<dbReference type="EMBL" id="JALJOR010000014">
    <property type="protein sequence ID" value="KAK9806120.1"/>
    <property type="molecule type" value="Genomic_DNA"/>
</dbReference>
<reference evidence="15 16" key="1">
    <citation type="journal article" date="2024" name="Nat. Commun.">
        <title>Phylogenomics reveals the evolutionary origins of lichenization in chlorophyte algae.</title>
        <authorList>
            <person name="Puginier C."/>
            <person name="Libourel C."/>
            <person name="Otte J."/>
            <person name="Skaloud P."/>
            <person name="Haon M."/>
            <person name="Grisel S."/>
            <person name="Petersen M."/>
            <person name="Berrin J.G."/>
            <person name="Delaux P.M."/>
            <person name="Dal Grande F."/>
            <person name="Keller J."/>
        </authorList>
    </citation>
    <scope>NUCLEOTIDE SEQUENCE [LARGE SCALE GENOMIC DNA]</scope>
    <source>
        <strain evidence="15 16">SAG 2043</strain>
    </source>
</reference>
<dbReference type="AlphaFoldDB" id="A0AAW1PCU9"/>
<feature type="region of interest" description="Disordered" evidence="12">
    <location>
        <begin position="259"/>
        <end position="454"/>
    </location>
</feature>
<evidence type="ECO:0000256" key="7">
    <source>
        <dbReference type="ARBA" id="ARBA00029502"/>
    </source>
</evidence>
<evidence type="ECO:0000256" key="12">
    <source>
        <dbReference type="SAM" id="MobiDB-lite"/>
    </source>
</evidence>
<evidence type="ECO:0000256" key="8">
    <source>
        <dbReference type="ARBA" id="ARBA00029691"/>
    </source>
</evidence>
<protein>
    <recommendedName>
        <fullName evidence="7 10">Peroxisomal membrane protein PEX14</fullName>
    </recommendedName>
    <alternativeName>
        <fullName evidence="8 10">Peroxin-14</fullName>
    </alternativeName>
</protein>
<feature type="domain" description="Peroxisomal membrane protein PEX14-like KPWE" evidence="14">
    <location>
        <begin position="312"/>
        <end position="362"/>
    </location>
</feature>
<feature type="compositionally biased region" description="Polar residues" evidence="12">
    <location>
        <begin position="391"/>
        <end position="401"/>
    </location>
</feature>
<keyword evidence="6 10" id="KW-0576">Peroxisome</keyword>
<evidence type="ECO:0000313" key="16">
    <source>
        <dbReference type="Proteomes" id="UP001489004"/>
    </source>
</evidence>
<dbReference type="Proteomes" id="UP001489004">
    <property type="component" value="Unassembled WGS sequence"/>
</dbReference>
<keyword evidence="3 10" id="KW-0653">Protein transport</keyword>
<evidence type="ECO:0000256" key="2">
    <source>
        <dbReference type="ARBA" id="ARBA00022448"/>
    </source>
</evidence>
<dbReference type="InterPro" id="IPR036388">
    <property type="entry name" value="WH-like_DNA-bd_sf"/>
</dbReference>
<keyword evidence="11" id="KW-0175">Coiled coil</keyword>
<dbReference type="InterPro" id="IPR025655">
    <property type="entry name" value="PEX14"/>
</dbReference>
<comment type="similarity">
    <text evidence="1 10">Belongs to the peroxin-14 family.</text>
</comment>
<name>A0AAW1PCU9_9CHLO</name>
<evidence type="ECO:0000256" key="5">
    <source>
        <dbReference type="ARBA" id="ARBA00023136"/>
    </source>
</evidence>
<comment type="function">
    <text evidence="10">Component of the PEX13-PEX14 docking complex, a translocon channel that specifically mediates the import of peroxisomal cargo proteins bound to PEX5 receptor. The PEX13-PEX14 docking complex forms a large import pore which can be opened to a diameter of about 9 nm. Mechanistically, PEX5 receptor along with cargo proteins associates with the PEX14 subunit of the PEX13-PEX14 docking complex in the cytosol, leading to the insertion of the receptor into the organelle membrane with the concomitant translocation of the cargo into the peroxisome matrix.</text>
</comment>